<dbReference type="EMBL" id="OQ890325">
    <property type="protein sequence ID" value="WLJ26307.1"/>
    <property type="molecule type" value="Genomic_DNA"/>
</dbReference>
<evidence type="ECO:0000256" key="1">
    <source>
        <dbReference type="SAM" id="Coils"/>
    </source>
</evidence>
<dbReference type="InterPro" id="IPR025580">
    <property type="entry name" value="Gp46"/>
</dbReference>
<sequence>MEDNKEIIDETEQSVNESTEKETKKDEDVKKEQSEKKYTDEDVNQIINSKFKKWKTEQEKKISEAQKLAQMDEAEKAEYERKQLEEELQKLRSEKTKSEMISVSRKMLQENNVSISDDLISSIITEDADKTKENINAFIETFNAAVEKEVNERLKSTPPKRMSNNKTLSKKDIFEVKDPVERRKLIAANMELFR</sequence>
<accession>A0AA49X3F1</accession>
<reference evidence="3" key="1">
    <citation type="submission" date="2023-04" db="EMBL/GenBank/DDBJ databases">
        <title>The human skin virome in hidradenitis suppurativa patients.</title>
        <authorList>
            <person name="Jansen D."/>
        </authorList>
    </citation>
    <scope>NUCLEOTIDE SEQUENCE</scope>
    <source>
        <strain evidence="3">VC4_HSPhageD</strain>
    </source>
</reference>
<keyword evidence="1" id="KW-0175">Coiled coil</keyword>
<feature type="region of interest" description="Disordered" evidence="2">
    <location>
        <begin position="1"/>
        <end position="42"/>
    </location>
</feature>
<protein>
    <submittedName>
        <fullName evidence="3">Capsid scaffolding protein</fullName>
    </submittedName>
</protein>
<feature type="compositionally biased region" description="Basic and acidic residues" evidence="2">
    <location>
        <begin position="18"/>
        <end position="40"/>
    </location>
</feature>
<dbReference type="Pfam" id="PF14265">
    <property type="entry name" value="DUF4355"/>
    <property type="match status" value="1"/>
</dbReference>
<evidence type="ECO:0000313" key="3">
    <source>
        <dbReference type="EMBL" id="WLJ26307.1"/>
    </source>
</evidence>
<proteinExistence type="predicted"/>
<evidence type="ECO:0000256" key="2">
    <source>
        <dbReference type="SAM" id="MobiDB-lite"/>
    </source>
</evidence>
<name>A0AA49X3F1_9VIRU</name>
<feature type="coiled-coil region" evidence="1">
    <location>
        <begin position="55"/>
        <end position="101"/>
    </location>
</feature>
<organism evidence="3">
    <name type="scientific">Firmicutes phage HS19</name>
    <dbReference type="NCBI Taxonomy" id="3056397"/>
    <lineage>
        <taxon>Viruses</taxon>
    </lineage>
</organism>